<accession>A0A078AX45</accession>
<name>A0A078AX45_STYLE</name>
<sequence>MLGLDAYENSRDQSNIYNYNHQAIGTGIQNLQASQGPHRPPVNPKLKIKKPLKVQTTELGGGGIQTSPTINNYFKMGNRSTQNRDLNNNSQQSFIFSFGGNSPSVNLRNPVQTLDFSQSQGIQNMTPTQKNSMLKNGSNPSDIHFQQTSMISPQNLQDTIEFELKSQLDVAKTDLHNIQSKIQSKIREEVNKYPQFADEDSELNKNVKDLTSKFEIFENEILRRTKDLLRSYKVLKQENNSIQKRLSDCISMKEVEMKVDLVKSEYEEQVNRCNEDLNILQNQFKAQRFEIEGNIMKKLKAKQSEEEKKMEDFYKFKADVYQYLDSKYENLQNIYANKFKTIFEFTDRTDEKMRTLWDQKGKNDFKIDDFKTKQTQKIQIVEDQIRANDNKIVLVEAKIKDHQNYIIRIKKIVQQIQQDRNVHQRLEILEKKLSDEDIQNLIDLRIDLAISDKLVHHQQDIDSLIQNIENQVKGTISSINRVDKDISHKIENLEKIVNQNKQEDQKNLRQDFQAMLDSHKEKLHQLKKEFEGKQEEQEKSFVSSFNEIKAIVLQKVSEFDSRSLTANEKIQALEQSVHDVGQKYEHFQELFTNLIQEMQTTEEDEEGSVETQNQALSQENYNLPTNLSESIQLQKVVVDQSQESIEEMKIQDAEQIIQLKQSKRQPLRKEGKTLLEGEAFLRQCSKDQTNHSDRSIRKAQQQEKQLHQQSPSRNKQAFTYHNHINSSLPQFMKSHIQNQKNKIYVENSPERKAHDNMLISQKNKYRRDSVVFYNDEANVIDKAKSKQMMDNASFNEVWIAKQERMIKAYTPKFQENQAKVYEQAKLNRRIEIKQNKIIESIQFEDEVEDFQDYKPITGYLKSLLEDDEEDKSNEILYSSSSSYTYELVDQSINKGSPKRLNQNLIFKQHQQVKQGPVNQNKISDKILQNKTNQMRSFKSILSDDENGDFFVISDDDEEDEAIHPFEQSPKDDVVHDWGSSGNKNLISMIEPSSIIKTSPNVDRSGNQSQGQIQFQGFQRRTITKKDSSMKLNPLIDDEEASNKNSLTPLTSKLNFNDDTSTINLFEINESPNNYINTNQNPISVINNNIKMIEPQQIDIQKAQQNALKSRQQRKLNIQQSEEMHDIFLQICAKFIAEEIDIIFRNSIRRKN</sequence>
<feature type="coiled-coil region" evidence="1">
    <location>
        <begin position="252"/>
        <end position="283"/>
    </location>
</feature>
<dbReference type="EMBL" id="CCKQ01013668">
    <property type="protein sequence ID" value="CDW85363.1"/>
    <property type="molecule type" value="Genomic_DNA"/>
</dbReference>
<organism evidence="3 4">
    <name type="scientific">Stylonychia lemnae</name>
    <name type="common">Ciliate</name>
    <dbReference type="NCBI Taxonomy" id="5949"/>
    <lineage>
        <taxon>Eukaryota</taxon>
        <taxon>Sar</taxon>
        <taxon>Alveolata</taxon>
        <taxon>Ciliophora</taxon>
        <taxon>Intramacronucleata</taxon>
        <taxon>Spirotrichea</taxon>
        <taxon>Stichotrichia</taxon>
        <taxon>Sporadotrichida</taxon>
        <taxon>Oxytrichidae</taxon>
        <taxon>Stylonychinae</taxon>
        <taxon>Stylonychia</taxon>
    </lineage>
</organism>
<feature type="coiled-coil region" evidence="1">
    <location>
        <begin position="509"/>
        <end position="536"/>
    </location>
</feature>
<evidence type="ECO:0000256" key="2">
    <source>
        <dbReference type="SAM" id="MobiDB-lite"/>
    </source>
</evidence>
<evidence type="ECO:0000313" key="3">
    <source>
        <dbReference type="EMBL" id="CDW85363.1"/>
    </source>
</evidence>
<evidence type="ECO:0000313" key="4">
    <source>
        <dbReference type="Proteomes" id="UP000039865"/>
    </source>
</evidence>
<dbReference type="InParanoid" id="A0A078AX45"/>
<keyword evidence="4" id="KW-1185">Reference proteome</keyword>
<protein>
    <submittedName>
        <fullName evidence="3">Uncharacterized protein</fullName>
    </submittedName>
</protein>
<evidence type="ECO:0000256" key="1">
    <source>
        <dbReference type="SAM" id="Coils"/>
    </source>
</evidence>
<dbReference type="AlphaFoldDB" id="A0A078AX45"/>
<dbReference type="OrthoDB" id="10653070at2759"/>
<proteinExistence type="predicted"/>
<keyword evidence="1" id="KW-0175">Coiled coil</keyword>
<gene>
    <name evidence="3" type="primary">Contig8790.g9384</name>
    <name evidence="3" type="ORF">STYLEM_14438</name>
</gene>
<reference evidence="3 4" key="1">
    <citation type="submission" date="2014-06" db="EMBL/GenBank/DDBJ databases">
        <authorList>
            <person name="Swart Estienne"/>
        </authorList>
    </citation>
    <scope>NUCLEOTIDE SEQUENCE [LARGE SCALE GENOMIC DNA]</scope>
    <source>
        <strain evidence="3 4">130c</strain>
    </source>
</reference>
<feature type="region of interest" description="Disordered" evidence="2">
    <location>
        <begin position="686"/>
        <end position="714"/>
    </location>
</feature>
<dbReference type="Proteomes" id="UP000039865">
    <property type="component" value="Unassembled WGS sequence"/>
</dbReference>
<feature type="compositionally biased region" description="Basic and acidic residues" evidence="2">
    <location>
        <begin position="686"/>
        <end position="706"/>
    </location>
</feature>